<organism evidence="3">
    <name type="scientific">marine sediment metagenome</name>
    <dbReference type="NCBI Taxonomy" id="412755"/>
    <lineage>
        <taxon>unclassified sequences</taxon>
        <taxon>metagenomes</taxon>
        <taxon>ecological metagenomes</taxon>
    </lineage>
</organism>
<feature type="domain" description="Bacterial toxin RNase RnlA/LsoA N-terminal" evidence="2">
    <location>
        <begin position="3"/>
        <end position="79"/>
    </location>
</feature>
<dbReference type="Gene3D" id="3.30.310.240">
    <property type="entry name" value="Bacterial toxin RNase RnlA/LsoA, N-terminal domain"/>
    <property type="match status" value="1"/>
</dbReference>
<protein>
    <submittedName>
        <fullName evidence="3">Uncharacterized protein</fullName>
    </submittedName>
</protein>
<sequence>MEFKDLNLDRSKLDESIRECSGPDCKVNLKRKGIGYHYVIEKDEKEALLIFYFNKNGTTTINPNAGKNPDLSLEFANCIKEKTLITKRKAFSLSFRDVEEDNFSLLLEYLEELNAEKLEDQDSIYHRLLKFKSPFKDEIAITYYKNKTVLVQGKPLYLYIEIKLFFYEILSFEQVVKTECETY</sequence>
<dbReference type="AlphaFoldDB" id="X1RMT9"/>
<proteinExistence type="predicted"/>
<evidence type="ECO:0000313" key="3">
    <source>
        <dbReference type="EMBL" id="GAI82057.1"/>
    </source>
</evidence>
<dbReference type="Pfam" id="PF19417">
    <property type="entry name" value="RnlA_toxin_N"/>
    <property type="match status" value="1"/>
</dbReference>
<feature type="non-terminal residue" evidence="3">
    <location>
        <position position="183"/>
    </location>
</feature>
<accession>X1RMT9</accession>
<feature type="domain" description="Bacterial toxin RNase RnlA/LsoA N-terminal repeated" evidence="1">
    <location>
        <begin position="91"/>
        <end position="170"/>
    </location>
</feature>
<evidence type="ECO:0000259" key="1">
    <source>
        <dbReference type="Pfam" id="PF15935"/>
    </source>
</evidence>
<evidence type="ECO:0000259" key="2">
    <source>
        <dbReference type="Pfam" id="PF19417"/>
    </source>
</evidence>
<dbReference type="Gene3D" id="3.30.160.690">
    <property type="entry name" value="Bacterial toxin RNase RnlA/LsoA, N repeated domain"/>
    <property type="match status" value="1"/>
</dbReference>
<name>X1RMT9_9ZZZZ</name>
<dbReference type="InterPro" id="IPR031845">
    <property type="entry name" value="RnlA_toxin_NRD"/>
</dbReference>
<comment type="caution">
    <text evidence="3">The sequence shown here is derived from an EMBL/GenBank/DDBJ whole genome shotgun (WGS) entry which is preliminary data.</text>
</comment>
<dbReference type="InterPro" id="IPR045837">
    <property type="entry name" value="RnlA_toxin_N"/>
</dbReference>
<reference evidence="3" key="1">
    <citation type="journal article" date="2014" name="Front. Microbiol.">
        <title>High frequency of phylogenetically diverse reductive dehalogenase-homologous genes in deep subseafloor sedimentary metagenomes.</title>
        <authorList>
            <person name="Kawai M."/>
            <person name="Futagami T."/>
            <person name="Toyoda A."/>
            <person name="Takaki Y."/>
            <person name="Nishi S."/>
            <person name="Hori S."/>
            <person name="Arai W."/>
            <person name="Tsubouchi T."/>
            <person name="Morono Y."/>
            <person name="Uchiyama I."/>
            <person name="Ito T."/>
            <person name="Fujiyama A."/>
            <person name="Inagaki F."/>
            <person name="Takami H."/>
        </authorList>
    </citation>
    <scope>NUCLEOTIDE SEQUENCE</scope>
    <source>
        <strain evidence="3">Expedition CK06-06</strain>
    </source>
</reference>
<dbReference type="EMBL" id="BARW01014961">
    <property type="protein sequence ID" value="GAI82057.1"/>
    <property type="molecule type" value="Genomic_DNA"/>
</dbReference>
<gene>
    <name evidence="3" type="ORF">S12H4_26382</name>
</gene>
<dbReference type="Pfam" id="PF15935">
    <property type="entry name" value="RnlA_toxin"/>
    <property type="match status" value="1"/>
</dbReference>